<dbReference type="STRING" id="1555241.A0A4P9X2N4"/>
<proteinExistence type="inferred from homology"/>
<comment type="function">
    <text evidence="7">DNA-dependent RNA polymerase catalyzes the transcription of DNA into RNA using the four ribonucleoside triphosphates as substrates. Specific core component of RNA polymerase III which synthesizes small RNAs, such as 5S rRNA and tRNAs.</text>
</comment>
<dbReference type="GO" id="GO:0005666">
    <property type="term" value="C:RNA polymerase III complex"/>
    <property type="evidence" value="ECO:0007669"/>
    <property type="project" value="UniProtKB-UniRule"/>
</dbReference>
<evidence type="ECO:0000313" key="9">
    <source>
        <dbReference type="EMBL" id="RKO98766.1"/>
    </source>
</evidence>
<evidence type="ECO:0000256" key="1">
    <source>
        <dbReference type="ARBA" id="ARBA00004123"/>
    </source>
</evidence>
<comment type="subcellular location">
    <subcellularLocation>
        <location evidence="1 7">Nucleus</location>
    </subcellularLocation>
</comment>
<dbReference type="InterPro" id="IPR055207">
    <property type="entry name" value="POLR3C_WHD"/>
</dbReference>
<dbReference type="OrthoDB" id="272392at2759"/>
<dbReference type="Proteomes" id="UP000274922">
    <property type="component" value="Unassembled WGS sequence"/>
</dbReference>
<evidence type="ECO:0000256" key="3">
    <source>
        <dbReference type="ARBA" id="ARBA00016689"/>
    </source>
</evidence>
<dbReference type="InterPro" id="IPR036390">
    <property type="entry name" value="WH_DNA-bd_sf"/>
</dbReference>
<evidence type="ECO:0000313" key="10">
    <source>
        <dbReference type="Proteomes" id="UP000274922"/>
    </source>
</evidence>
<evidence type="ECO:0000256" key="2">
    <source>
        <dbReference type="ARBA" id="ARBA00011206"/>
    </source>
</evidence>
<keyword evidence="6 7" id="KW-0539">Nucleus</keyword>
<sequence>MAELRQANERLSQVATFALQKYGGHLAPRYGGGGNGSGEAWDSNDVRTATAGTIPGKRPYNGALFDLGDEDLGFDLQGAATKRARTAHGATATAADDAAGAADETDQGAQRLTQLAKTPFFAVNTDRLHILMRSTILARHASLRINKRAGAVYEAVLDTVFDDIGGVKPEPGTAAAAVTAAAGATPLVAVPVPFNPYALPMERLQDFLDALAADSMGFLVPASEASDLHGGSGAMGAAGGYRVAFDRLRPQLLARYMETFITDRFGRIAARLWRCLLAKGRLEERHLAKLLLVPEKAAREVLYQLLEAGLVFLQDVPRSADHAAQRTYFLWFVDIPASTARLAQRTARTLGNVKQRYAALLRQRAHLVAKLERSDVKLGIAQLSDREQVMAKDLERRQNALHAAELRLLEGLLLLEDL</sequence>
<dbReference type="Gene3D" id="1.10.10.10">
    <property type="entry name" value="Winged helix-like DNA-binding domain superfamily/Winged helix DNA-binding domain"/>
    <property type="match status" value="2"/>
</dbReference>
<keyword evidence="10" id="KW-1185">Reference proteome</keyword>
<dbReference type="SUPFAM" id="SSF46785">
    <property type="entry name" value="Winged helix' DNA-binding domain"/>
    <property type="match status" value="1"/>
</dbReference>
<dbReference type="EMBL" id="ML014366">
    <property type="protein sequence ID" value="RKO98766.1"/>
    <property type="molecule type" value="Genomic_DNA"/>
</dbReference>
<reference evidence="10" key="1">
    <citation type="journal article" date="2018" name="Nat. Microbiol.">
        <title>Leveraging single-cell genomics to expand the fungal tree of life.</title>
        <authorList>
            <person name="Ahrendt S.R."/>
            <person name="Quandt C.A."/>
            <person name="Ciobanu D."/>
            <person name="Clum A."/>
            <person name="Salamov A."/>
            <person name="Andreopoulos B."/>
            <person name="Cheng J.F."/>
            <person name="Woyke T."/>
            <person name="Pelin A."/>
            <person name="Henrissat B."/>
            <person name="Reynolds N.K."/>
            <person name="Benny G.L."/>
            <person name="Smith M.E."/>
            <person name="James T.Y."/>
            <person name="Grigoriev I.V."/>
        </authorList>
    </citation>
    <scope>NUCLEOTIDE SEQUENCE [LARGE SCALE GENOMIC DNA]</scope>
    <source>
        <strain evidence="10">ATCC 52028</strain>
    </source>
</reference>
<evidence type="ECO:0000259" key="8">
    <source>
        <dbReference type="Pfam" id="PF22536"/>
    </source>
</evidence>
<feature type="domain" description="DNA-directed RNA polymerase III subunit RPC3 winged-helix" evidence="8">
    <location>
        <begin position="258"/>
        <end position="333"/>
    </location>
</feature>
<keyword evidence="4 7" id="KW-0240">DNA-directed RNA polymerase</keyword>
<evidence type="ECO:0000256" key="7">
    <source>
        <dbReference type="RuleBase" id="RU367076"/>
    </source>
</evidence>
<keyword evidence="5 7" id="KW-0804">Transcription</keyword>
<dbReference type="InterPro" id="IPR039748">
    <property type="entry name" value="RPC3"/>
</dbReference>
<evidence type="ECO:0000256" key="4">
    <source>
        <dbReference type="ARBA" id="ARBA00022478"/>
    </source>
</evidence>
<accession>A0A4P9X2N4</accession>
<dbReference type="InterPro" id="IPR036388">
    <property type="entry name" value="WH-like_DNA-bd_sf"/>
</dbReference>
<dbReference type="PANTHER" id="PTHR12949:SF0">
    <property type="entry name" value="DNA-DIRECTED RNA POLYMERASE III SUBUNIT RPC3"/>
    <property type="match status" value="1"/>
</dbReference>
<dbReference type="GO" id="GO:0003697">
    <property type="term" value="F:single-stranded DNA binding"/>
    <property type="evidence" value="ECO:0007669"/>
    <property type="project" value="UniProtKB-UniRule"/>
</dbReference>
<organism evidence="9 10">
    <name type="scientific">Caulochytrium protostelioides</name>
    <dbReference type="NCBI Taxonomy" id="1555241"/>
    <lineage>
        <taxon>Eukaryota</taxon>
        <taxon>Fungi</taxon>
        <taxon>Fungi incertae sedis</taxon>
        <taxon>Chytridiomycota</taxon>
        <taxon>Chytridiomycota incertae sedis</taxon>
        <taxon>Chytridiomycetes</taxon>
        <taxon>Caulochytriales</taxon>
        <taxon>Caulochytriaceae</taxon>
        <taxon>Caulochytrium</taxon>
    </lineage>
</organism>
<dbReference type="PANTHER" id="PTHR12949">
    <property type="entry name" value="RNA POLYMERASE III DNA DIRECTED -RELATED"/>
    <property type="match status" value="1"/>
</dbReference>
<protein>
    <recommendedName>
        <fullName evidence="3 7">DNA-directed RNA polymerase III subunit RPC3</fullName>
        <shortName evidence="7">RNA polymerase III subunit C3</shortName>
    </recommendedName>
</protein>
<evidence type="ECO:0000256" key="5">
    <source>
        <dbReference type="ARBA" id="ARBA00023163"/>
    </source>
</evidence>
<evidence type="ECO:0000256" key="6">
    <source>
        <dbReference type="ARBA" id="ARBA00023242"/>
    </source>
</evidence>
<name>A0A4P9X2N4_9FUNG</name>
<comment type="subunit">
    <text evidence="2 7">Component of the RNA polymerase III (Pol III) complex consisting of 17 subunits.</text>
</comment>
<dbReference type="AlphaFoldDB" id="A0A4P9X2N4"/>
<dbReference type="Pfam" id="PF22536">
    <property type="entry name" value="WHD_POLR3C"/>
    <property type="match status" value="1"/>
</dbReference>
<gene>
    <name evidence="9" type="ORF">CXG81DRAFT_15468</name>
</gene>
<comment type="similarity">
    <text evidence="7">Belongs to the RNA polymerase beta chain family.</text>
</comment>